<accession>W8VSM5</accession>
<dbReference type="OrthoDB" id="1448121at2"/>
<dbReference type="Pfam" id="PF14059">
    <property type="entry name" value="DUF4251"/>
    <property type="match status" value="1"/>
</dbReference>
<sequence length="190" mass="21148">MKSNIFTPYKALIPVIAVVAFFITSCSVTKTGTEAEYAALQERIQTGNIKIAVDAAYPLNTFASQQVLNSVLRGTGDNANRIDLTGDGYYLELGPRRVIANLPFYGERRQGGGYNDISDSGIQFDAIPKEYDLELKKDKYQYDVNFLASKGTENYDVEVILFANGNAVIYITSNTRTRIEYRGKVVDEVE</sequence>
<proteinExistence type="predicted"/>
<evidence type="ECO:0000313" key="2">
    <source>
        <dbReference type="Proteomes" id="UP000031760"/>
    </source>
</evidence>
<evidence type="ECO:0008006" key="3">
    <source>
        <dbReference type="Google" id="ProtNLM"/>
    </source>
</evidence>
<name>W8VSM5_9FLAO</name>
<keyword evidence="2" id="KW-1185">Reference proteome</keyword>
<dbReference type="EMBL" id="AP014548">
    <property type="protein sequence ID" value="BAO56335.1"/>
    <property type="molecule type" value="Genomic_DNA"/>
</dbReference>
<dbReference type="STRING" id="1454201.NMS_2326"/>
<organism evidence="1 2">
    <name type="scientific">Nonlabens marinus S1-08</name>
    <dbReference type="NCBI Taxonomy" id="1454201"/>
    <lineage>
        <taxon>Bacteria</taxon>
        <taxon>Pseudomonadati</taxon>
        <taxon>Bacteroidota</taxon>
        <taxon>Flavobacteriia</taxon>
        <taxon>Flavobacteriales</taxon>
        <taxon>Flavobacteriaceae</taxon>
        <taxon>Nonlabens</taxon>
    </lineage>
</organism>
<dbReference type="AlphaFoldDB" id="W8VSM5"/>
<dbReference type="RefSeq" id="WP_041496822.1">
    <property type="nucleotide sequence ID" value="NZ_AP014548.1"/>
</dbReference>
<dbReference type="HOGENOM" id="CLU_122390_0_0_10"/>
<reference evidence="1 2" key="1">
    <citation type="journal article" date="2014" name="Proc. Natl. Acad. Sci. U.S.A.">
        <title>Functional characterization of flavobacteria rhodopsins reveals a unique class of light-driven chloride pump in bacteria.</title>
        <authorList>
            <person name="Yoshizawa S."/>
            <person name="Kumagai Y."/>
            <person name="Kim H."/>
            <person name="Ogura Y."/>
            <person name="Hayashi T."/>
            <person name="Iwasaki W."/>
            <person name="DeLong E.F."/>
            <person name="Kogure K."/>
        </authorList>
    </citation>
    <scope>NUCLEOTIDE SEQUENCE [LARGE SCALE GENOMIC DNA]</scope>
    <source>
        <strain evidence="1 2">S1-08</strain>
    </source>
</reference>
<gene>
    <name evidence="1" type="ORF">NMS_2326</name>
</gene>
<protein>
    <recommendedName>
        <fullName evidence="3">DUF4251 domain-containing protein</fullName>
    </recommendedName>
</protein>
<evidence type="ECO:0000313" key="1">
    <source>
        <dbReference type="EMBL" id="BAO56335.1"/>
    </source>
</evidence>
<dbReference type="KEGG" id="nmf:NMS_2326"/>
<dbReference type="Proteomes" id="UP000031760">
    <property type="component" value="Chromosome"/>
</dbReference>
<dbReference type="PROSITE" id="PS51257">
    <property type="entry name" value="PROKAR_LIPOPROTEIN"/>
    <property type="match status" value="1"/>
</dbReference>
<dbReference type="InterPro" id="IPR025347">
    <property type="entry name" value="DUF4251"/>
</dbReference>
<dbReference type="Gene3D" id="2.40.128.410">
    <property type="match status" value="1"/>
</dbReference>